<feature type="region of interest" description="Disordered" evidence="1">
    <location>
        <begin position="51"/>
        <end position="77"/>
    </location>
</feature>
<proteinExistence type="predicted"/>
<dbReference type="Proteomes" id="UP000324222">
    <property type="component" value="Unassembled WGS sequence"/>
</dbReference>
<evidence type="ECO:0000256" key="1">
    <source>
        <dbReference type="SAM" id="MobiDB-lite"/>
    </source>
</evidence>
<reference evidence="2 3" key="1">
    <citation type="submission" date="2019-05" db="EMBL/GenBank/DDBJ databases">
        <title>Another draft genome of Portunus trituberculatus and its Hox gene families provides insights of decapod evolution.</title>
        <authorList>
            <person name="Jeong J.-H."/>
            <person name="Song I."/>
            <person name="Kim S."/>
            <person name="Choi T."/>
            <person name="Kim D."/>
            <person name="Ryu S."/>
            <person name="Kim W."/>
        </authorList>
    </citation>
    <scope>NUCLEOTIDE SEQUENCE [LARGE SCALE GENOMIC DNA]</scope>
    <source>
        <tissue evidence="2">Muscle</tissue>
    </source>
</reference>
<organism evidence="2 3">
    <name type="scientific">Portunus trituberculatus</name>
    <name type="common">Swimming crab</name>
    <name type="synonym">Neptunus trituberculatus</name>
    <dbReference type="NCBI Taxonomy" id="210409"/>
    <lineage>
        <taxon>Eukaryota</taxon>
        <taxon>Metazoa</taxon>
        <taxon>Ecdysozoa</taxon>
        <taxon>Arthropoda</taxon>
        <taxon>Crustacea</taxon>
        <taxon>Multicrustacea</taxon>
        <taxon>Malacostraca</taxon>
        <taxon>Eumalacostraca</taxon>
        <taxon>Eucarida</taxon>
        <taxon>Decapoda</taxon>
        <taxon>Pleocyemata</taxon>
        <taxon>Brachyura</taxon>
        <taxon>Eubrachyura</taxon>
        <taxon>Portunoidea</taxon>
        <taxon>Portunidae</taxon>
        <taxon>Portuninae</taxon>
        <taxon>Portunus</taxon>
    </lineage>
</organism>
<accession>A0A5B7FPX1</accession>
<name>A0A5B7FPX1_PORTR</name>
<evidence type="ECO:0000313" key="2">
    <source>
        <dbReference type="EMBL" id="MPC49790.1"/>
    </source>
</evidence>
<keyword evidence="3" id="KW-1185">Reference proteome</keyword>
<comment type="caution">
    <text evidence="2">The sequence shown here is derived from an EMBL/GenBank/DDBJ whole genome shotgun (WGS) entry which is preliminary data.</text>
</comment>
<evidence type="ECO:0000313" key="3">
    <source>
        <dbReference type="Proteomes" id="UP000324222"/>
    </source>
</evidence>
<protein>
    <submittedName>
        <fullName evidence="2">Uncharacterized protein</fullName>
    </submittedName>
</protein>
<gene>
    <name evidence="2" type="ORF">E2C01_043604</name>
</gene>
<sequence>MGGPRDKWRASAATLTQRTSAFPPASSVNVFIFILVPGFFPLTPEDTDVKAESNRGVRRNATEETQIKSREAEEQHESIQDKDAAKWFLSPDHNLHIDSSIRRPITDQRLACFLLARLPGREEAVQAARTFCPPALLPPGTAIKATSNGTTQLYGPPTSLPWHLLILAPSHPGTLPP</sequence>
<dbReference type="EMBL" id="VSRR010009098">
    <property type="protein sequence ID" value="MPC49790.1"/>
    <property type="molecule type" value="Genomic_DNA"/>
</dbReference>
<dbReference type="AlphaFoldDB" id="A0A5B7FPX1"/>